<feature type="disulfide bond" evidence="14">
    <location>
        <begin position="191"/>
        <end position="209"/>
    </location>
</feature>
<comment type="subcellular location">
    <subcellularLocation>
        <location evidence="12">Endomembrane system</location>
        <topology evidence="12">Single-pass type I membrane protein</topology>
    </subcellularLocation>
</comment>
<dbReference type="SMART" id="SM00181">
    <property type="entry name" value="EGF"/>
    <property type="match status" value="6"/>
</dbReference>
<dbReference type="FunFam" id="2.10.25.10:FF:000093">
    <property type="entry name" value="Very low-density lipoprotein receptor"/>
    <property type="match status" value="1"/>
</dbReference>
<dbReference type="FunFam" id="2.120.10.30:FF:000002">
    <property type="entry name" value="low-density lipoprotein receptor isoform X1"/>
    <property type="match status" value="1"/>
</dbReference>
<feature type="repeat" description="LDL-receptor class B" evidence="15">
    <location>
        <begin position="521"/>
        <end position="565"/>
    </location>
</feature>
<dbReference type="GO" id="GO:0043235">
    <property type="term" value="C:receptor complex"/>
    <property type="evidence" value="ECO:0007669"/>
    <property type="project" value="TreeGrafter"/>
</dbReference>
<dbReference type="InterPro" id="IPR001881">
    <property type="entry name" value="EGF-like_Ca-bd_dom"/>
</dbReference>
<feature type="repeat" description="LDL-receptor class B" evidence="15">
    <location>
        <begin position="434"/>
        <end position="476"/>
    </location>
</feature>
<evidence type="ECO:0000256" key="2">
    <source>
        <dbReference type="ARBA" id="ARBA00022536"/>
    </source>
</evidence>
<evidence type="ECO:0000256" key="8">
    <source>
        <dbReference type="ARBA" id="ARBA00023136"/>
    </source>
</evidence>
<dbReference type="FunFam" id="4.10.400.10:FF:000116">
    <property type="entry name" value="Low-density lipoprotein receptor"/>
    <property type="match status" value="1"/>
</dbReference>
<evidence type="ECO:0000256" key="15">
    <source>
        <dbReference type="PROSITE-ProRule" id="PRU00461"/>
    </source>
</evidence>
<gene>
    <name evidence="18" type="primary">LDLR</name>
    <name evidence="18" type="ORF">EYF80_006132</name>
</gene>
<dbReference type="FunFam" id="4.10.400.10:FF:000124">
    <property type="entry name" value="Low density lipoprotein receptor"/>
    <property type="match status" value="1"/>
</dbReference>
<reference evidence="18 19" key="1">
    <citation type="submission" date="2019-03" db="EMBL/GenBank/DDBJ databases">
        <title>First draft genome of Liparis tanakae, snailfish: a comprehensive survey of snailfish specific genes.</title>
        <authorList>
            <person name="Kim W."/>
            <person name="Song I."/>
            <person name="Jeong J.-H."/>
            <person name="Kim D."/>
            <person name="Kim S."/>
            <person name="Ryu S."/>
            <person name="Song J.Y."/>
            <person name="Lee S.K."/>
        </authorList>
    </citation>
    <scope>NUCLEOTIDE SEQUENCE [LARGE SCALE GENOMIC DNA]</scope>
    <source>
        <tissue evidence="18">Muscle</tissue>
    </source>
</reference>
<sequence>MTHFRPRIRDAAFVCSSTQLKCANGRCITRRWICDGSDDCGDGTDELPATCANKTCLQSEFSCGGPTNQCIPGGWHCDGKAECINGADENNCTAKQCAAGEFRCSNGQCVSPTFVCDGDDDCSDGSDEASCSMPSCSPLSFQCNNSVCVPARWSCDGDADCADGSDEWPQNCVGRQPDEAAQRCGPDDFQCADGECIHSSWRCDGGIDCQDRSDEVNCKNVCEGPTKFKCLSGECISMDKVCDKKKDCKDLSDEPAGECGRNECLTRNGGCSHSCSDLKVGYNCSCPAGYSLKTDKKTCEDIDECAEADICTQICINLPGSYKCDCKEGYEIDLVSKTCRAQSGTVPTLYFTNRHEVRKMTVDRREYVRLIPQLKNAVALDLDMPNKMIFWSDLSLKKIYSSKIDVAGNSSYHSVVVGSGIEAPEGIAVDWIHGNIYWTDGVLKTISVATTDGSKRKTLITTNLEKPRAITVDPVNNFMYWTDWGHEAKIEKSGLNGADRVALVTENIVCPNGITLDMVNQRLYWVDSKMHTLSSINVNGGRRHNLISGEEKLAHPFSLTVFEDRVFWTDLINKAVFSASRVTGKDITQLTMDLHQPEGIVLYHKLKQRTGTNLCRVDANDNGGCEFLCLPAPQINKHSPKYTCACPDLTTMGPDMRTCVIMVMSLLVFGAMFLWRHWRLKNNNTIHFDNPVYQKTTEDELHICRNSSDGYVYPQRQMVSMDDMDVA</sequence>
<dbReference type="InterPro" id="IPR000742">
    <property type="entry name" value="EGF"/>
</dbReference>
<keyword evidence="5" id="KW-0732">Signal</keyword>
<feature type="disulfide bond" evidence="14">
    <location>
        <begin position="230"/>
        <end position="248"/>
    </location>
</feature>
<feature type="disulfide bond" evidence="14">
    <location>
        <begin position="136"/>
        <end position="148"/>
    </location>
</feature>
<evidence type="ECO:0000256" key="10">
    <source>
        <dbReference type="ARBA" id="ARBA00023170"/>
    </source>
</evidence>
<feature type="repeat" description="LDL-receptor class B" evidence="15">
    <location>
        <begin position="477"/>
        <end position="520"/>
    </location>
</feature>
<dbReference type="FunFam" id="4.10.400.10:FF:000034">
    <property type="entry name" value="Low-density lipoprotein receptor-related protein 2"/>
    <property type="match status" value="1"/>
</dbReference>
<dbReference type="InterPro" id="IPR000152">
    <property type="entry name" value="EGF-type_Asp/Asn_hydroxyl_site"/>
</dbReference>
<comment type="caution">
    <text evidence="13">Lacks conserved residue(s) required for the propagation of feature annotation.</text>
</comment>
<dbReference type="SMART" id="SM00192">
    <property type="entry name" value="LDLa"/>
    <property type="match status" value="6"/>
</dbReference>
<dbReference type="FunFam" id="2.10.25.10:FF:000139">
    <property type="entry name" value="Fibulin-1"/>
    <property type="match status" value="1"/>
</dbReference>
<feature type="repeat" description="LDL-receptor class B" evidence="15">
    <location>
        <begin position="387"/>
        <end position="433"/>
    </location>
</feature>
<evidence type="ECO:0000256" key="13">
    <source>
        <dbReference type="PROSITE-ProRule" id="PRU00076"/>
    </source>
</evidence>
<feature type="disulfide bond" evidence="14">
    <location>
        <begin position="184"/>
        <end position="196"/>
    </location>
</feature>
<keyword evidence="18" id="KW-0449">Lipoprotein</keyword>
<feature type="disulfide bond" evidence="14">
    <location>
        <begin position="203"/>
        <end position="218"/>
    </location>
</feature>
<feature type="disulfide bond" evidence="14">
    <location>
        <begin position="77"/>
        <end position="92"/>
    </location>
</feature>
<dbReference type="FunFam" id="4.10.400.10:FF:000005">
    <property type="entry name" value="low-density lipoprotein receptor-related protein 1B"/>
    <property type="match status" value="1"/>
</dbReference>
<evidence type="ECO:0000256" key="7">
    <source>
        <dbReference type="ARBA" id="ARBA00022989"/>
    </source>
</evidence>
<dbReference type="SMART" id="SM00179">
    <property type="entry name" value="EGF_CA"/>
    <property type="match status" value="2"/>
</dbReference>
<dbReference type="InterPro" id="IPR000033">
    <property type="entry name" value="LDLR_classB_rpt"/>
</dbReference>
<keyword evidence="6" id="KW-0677">Repeat</keyword>
<evidence type="ECO:0000256" key="9">
    <source>
        <dbReference type="ARBA" id="ARBA00023157"/>
    </source>
</evidence>
<dbReference type="Gene3D" id="2.120.10.30">
    <property type="entry name" value="TolB, C-terminal domain"/>
    <property type="match status" value="1"/>
</dbReference>
<dbReference type="PANTHER" id="PTHR22722:SF15">
    <property type="entry name" value="LOW-DENSITY LIPOPROTEIN RECEPTOR-RELATED"/>
    <property type="match status" value="1"/>
</dbReference>
<evidence type="ECO:0000256" key="6">
    <source>
        <dbReference type="ARBA" id="ARBA00022737"/>
    </source>
</evidence>
<dbReference type="PROSITE" id="PS00010">
    <property type="entry name" value="ASX_HYDROXYL"/>
    <property type="match status" value="2"/>
</dbReference>
<dbReference type="FunFam" id="4.10.400.10:FF:000113">
    <property type="entry name" value="Low-density lipoprotein receptor-related protein 8"/>
    <property type="match status" value="1"/>
</dbReference>
<evidence type="ECO:0000256" key="11">
    <source>
        <dbReference type="ARBA" id="ARBA00023180"/>
    </source>
</evidence>
<evidence type="ECO:0000256" key="5">
    <source>
        <dbReference type="ARBA" id="ARBA00022729"/>
    </source>
</evidence>
<keyword evidence="2 13" id="KW-0245">EGF-like domain</keyword>
<feature type="disulfide bond" evidence="14">
    <location>
        <begin position="22"/>
        <end position="40"/>
    </location>
</feature>
<comment type="similarity">
    <text evidence="1">Belongs to the LDLR family.</text>
</comment>
<dbReference type="InterPro" id="IPR002172">
    <property type="entry name" value="LDrepeatLR_classA_rpt"/>
</dbReference>
<evidence type="ECO:0000256" key="12">
    <source>
        <dbReference type="ARBA" id="ARBA00046288"/>
    </source>
</evidence>
<dbReference type="Pfam" id="PF12662">
    <property type="entry name" value="cEGF"/>
    <property type="match status" value="1"/>
</dbReference>
<dbReference type="PROSITE" id="PS50026">
    <property type="entry name" value="EGF_3"/>
    <property type="match status" value="1"/>
</dbReference>
<dbReference type="PROSITE" id="PS01209">
    <property type="entry name" value="LDLRA_1"/>
    <property type="match status" value="3"/>
</dbReference>
<keyword evidence="8 16" id="KW-0472">Membrane</keyword>
<feature type="disulfide bond" evidence="13">
    <location>
        <begin position="305"/>
        <end position="315"/>
    </location>
</feature>
<dbReference type="PROSITE" id="PS01187">
    <property type="entry name" value="EGF_CA"/>
    <property type="match status" value="1"/>
</dbReference>
<comment type="caution">
    <text evidence="18">The sequence shown here is derived from an EMBL/GenBank/DDBJ whole genome shotgun (WGS) entry which is preliminary data.</text>
</comment>
<feature type="disulfide bond" evidence="14">
    <location>
        <begin position="15"/>
        <end position="27"/>
    </location>
</feature>
<dbReference type="AlphaFoldDB" id="A0A4Z2J1B2"/>
<feature type="domain" description="EGF-like" evidence="17">
    <location>
        <begin position="301"/>
        <end position="340"/>
    </location>
</feature>
<feature type="disulfide bond" evidence="14">
    <location>
        <begin position="143"/>
        <end position="161"/>
    </location>
</feature>
<dbReference type="PROSITE" id="PS51120">
    <property type="entry name" value="LDLRB"/>
    <property type="match status" value="4"/>
</dbReference>
<organism evidence="18 19">
    <name type="scientific">Liparis tanakae</name>
    <name type="common">Tanaka's snailfish</name>
    <dbReference type="NCBI Taxonomy" id="230148"/>
    <lineage>
        <taxon>Eukaryota</taxon>
        <taxon>Metazoa</taxon>
        <taxon>Chordata</taxon>
        <taxon>Craniata</taxon>
        <taxon>Vertebrata</taxon>
        <taxon>Euteleostomi</taxon>
        <taxon>Actinopterygii</taxon>
        <taxon>Neopterygii</taxon>
        <taxon>Teleostei</taxon>
        <taxon>Neoteleostei</taxon>
        <taxon>Acanthomorphata</taxon>
        <taxon>Eupercaria</taxon>
        <taxon>Perciformes</taxon>
        <taxon>Cottioidei</taxon>
        <taxon>Cottales</taxon>
        <taxon>Liparidae</taxon>
        <taxon>Liparis</taxon>
    </lineage>
</organism>
<accession>A0A4Z2J1B2</accession>
<dbReference type="GO" id="GO:0042562">
    <property type="term" value="F:hormone binding"/>
    <property type="evidence" value="ECO:0007669"/>
    <property type="project" value="TreeGrafter"/>
</dbReference>
<evidence type="ECO:0000313" key="18">
    <source>
        <dbReference type="EMBL" id="TNN83614.1"/>
    </source>
</evidence>
<evidence type="ECO:0000256" key="3">
    <source>
        <dbReference type="ARBA" id="ARBA00022583"/>
    </source>
</evidence>
<dbReference type="InterPro" id="IPR036055">
    <property type="entry name" value="LDL_receptor-like_sf"/>
</dbReference>
<name>A0A4Z2J1B2_9TELE</name>
<evidence type="ECO:0000313" key="19">
    <source>
        <dbReference type="Proteomes" id="UP000314294"/>
    </source>
</evidence>
<dbReference type="OrthoDB" id="664115at2759"/>
<dbReference type="Pfam" id="PF00058">
    <property type="entry name" value="Ldl_recept_b"/>
    <property type="match status" value="5"/>
</dbReference>
<dbReference type="Pfam" id="PF00057">
    <property type="entry name" value="Ldl_recept_a"/>
    <property type="match status" value="6"/>
</dbReference>
<dbReference type="GO" id="GO:0016324">
    <property type="term" value="C:apical plasma membrane"/>
    <property type="evidence" value="ECO:0007669"/>
    <property type="project" value="TreeGrafter"/>
</dbReference>
<dbReference type="SUPFAM" id="SSF57196">
    <property type="entry name" value="EGF/Laminin"/>
    <property type="match status" value="2"/>
</dbReference>
<dbReference type="SUPFAM" id="SSF57424">
    <property type="entry name" value="LDL receptor-like module"/>
    <property type="match status" value="6"/>
</dbReference>
<protein>
    <submittedName>
        <fullName evidence="18">Low-density lipoprotein receptor</fullName>
    </submittedName>
</protein>
<evidence type="ECO:0000256" key="4">
    <source>
        <dbReference type="ARBA" id="ARBA00022692"/>
    </source>
</evidence>
<dbReference type="GO" id="GO:0006898">
    <property type="term" value="P:receptor-mediated endocytosis"/>
    <property type="evidence" value="ECO:0007669"/>
    <property type="project" value="TreeGrafter"/>
</dbReference>
<dbReference type="InterPro" id="IPR051221">
    <property type="entry name" value="LDLR-related"/>
</dbReference>
<keyword evidence="10 18" id="KW-0675">Receptor</keyword>
<dbReference type="GO" id="GO:0005509">
    <property type="term" value="F:calcium ion binding"/>
    <property type="evidence" value="ECO:0007669"/>
    <property type="project" value="InterPro"/>
</dbReference>
<dbReference type="Gene3D" id="2.10.25.10">
    <property type="entry name" value="Laminin"/>
    <property type="match status" value="3"/>
</dbReference>
<keyword evidence="4 16" id="KW-0812">Transmembrane</keyword>
<dbReference type="CDD" id="cd00112">
    <property type="entry name" value="LDLa"/>
    <property type="match status" value="4"/>
</dbReference>
<feature type="disulfide bond" evidence="14">
    <location>
        <begin position="116"/>
        <end position="131"/>
    </location>
</feature>
<proteinExistence type="inferred from homology"/>
<dbReference type="GO" id="GO:0012505">
    <property type="term" value="C:endomembrane system"/>
    <property type="evidence" value="ECO:0007669"/>
    <property type="project" value="UniProtKB-SubCell"/>
</dbReference>
<keyword evidence="7 16" id="KW-1133">Transmembrane helix</keyword>
<keyword evidence="19" id="KW-1185">Reference proteome</keyword>
<keyword evidence="3" id="KW-0254">Endocytosis</keyword>
<evidence type="ECO:0000256" key="1">
    <source>
        <dbReference type="ARBA" id="ARBA00009939"/>
    </source>
</evidence>
<dbReference type="Proteomes" id="UP000314294">
    <property type="component" value="Unassembled WGS sequence"/>
</dbReference>
<dbReference type="Gene3D" id="4.10.400.10">
    <property type="entry name" value="Low-density Lipoprotein Receptor"/>
    <property type="match status" value="6"/>
</dbReference>
<dbReference type="InterPro" id="IPR018097">
    <property type="entry name" value="EGF_Ca-bd_CS"/>
</dbReference>
<feature type="transmembrane region" description="Helical" evidence="16">
    <location>
        <begin position="660"/>
        <end position="678"/>
    </location>
</feature>
<dbReference type="InterPro" id="IPR023415">
    <property type="entry name" value="LDLR_class-A_CS"/>
</dbReference>
<dbReference type="PANTHER" id="PTHR22722">
    <property type="entry name" value="LOW-DENSITY LIPOPROTEIN RECEPTOR-RELATED PROTEIN 2-RELATED"/>
    <property type="match status" value="1"/>
</dbReference>
<dbReference type="InterPro" id="IPR026823">
    <property type="entry name" value="cEGF"/>
</dbReference>
<dbReference type="EMBL" id="SRLO01000032">
    <property type="protein sequence ID" value="TNN83614.1"/>
    <property type="molecule type" value="Genomic_DNA"/>
</dbReference>
<dbReference type="SMART" id="SM00135">
    <property type="entry name" value="LY"/>
    <property type="match status" value="5"/>
</dbReference>
<dbReference type="PRINTS" id="PR00261">
    <property type="entry name" value="LDLRECEPTOR"/>
</dbReference>
<feature type="disulfide bond" evidence="14">
    <location>
        <begin position="104"/>
        <end position="122"/>
    </location>
</feature>
<dbReference type="PROSITE" id="PS50068">
    <property type="entry name" value="LDLRA_2"/>
    <property type="match status" value="6"/>
</dbReference>
<dbReference type="InterPro" id="IPR011042">
    <property type="entry name" value="6-blade_b-propeller_TolB-like"/>
</dbReference>
<evidence type="ECO:0000256" key="16">
    <source>
        <dbReference type="SAM" id="Phobius"/>
    </source>
</evidence>
<evidence type="ECO:0000259" key="17">
    <source>
        <dbReference type="PROSITE" id="PS50026"/>
    </source>
</evidence>
<dbReference type="SUPFAM" id="SSF63825">
    <property type="entry name" value="YWTD domain"/>
    <property type="match status" value="1"/>
</dbReference>
<dbReference type="PROSITE" id="PS01186">
    <property type="entry name" value="EGF_2"/>
    <property type="match status" value="2"/>
</dbReference>
<feature type="disulfide bond" evidence="14">
    <location>
        <begin position="97"/>
        <end position="109"/>
    </location>
</feature>
<keyword evidence="9 13" id="KW-1015">Disulfide bond</keyword>
<keyword evidence="11" id="KW-0325">Glycoprotein</keyword>
<evidence type="ECO:0000256" key="14">
    <source>
        <dbReference type="PROSITE-ProRule" id="PRU00124"/>
    </source>
</evidence>